<protein>
    <submittedName>
        <fullName evidence="3">Alpha/beta fold hydrolase</fullName>
    </submittedName>
</protein>
<evidence type="ECO:0000256" key="1">
    <source>
        <dbReference type="ARBA" id="ARBA00022801"/>
    </source>
</evidence>
<name>A0ABN2A5V9_9ACTN</name>
<dbReference type="EMBL" id="BAAAOR010000012">
    <property type="protein sequence ID" value="GAA1511735.1"/>
    <property type="molecule type" value="Genomic_DNA"/>
</dbReference>
<keyword evidence="4" id="KW-1185">Reference proteome</keyword>
<evidence type="ECO:0000259" key="2">
    <source>
        <dbReference type="Pfam" id="PF12697"/>
    </source>
</evidence>
<gene>
    <name evidence="3" type="ORF">GCM10009788_15230</name>
</gene>
<keyword evidence="1 3" id="KW-0378">Hydrolase</keyword>
<dbReference type="InterPro" id="IPR050266">
    <property type="entry name" value="AB_hydrolase_sf"/>
</dbReference>
<feature type="domain" description="AB hydrolase-1" evidence="2">
    <location>
        <begin position="26"/>
        <end position="257"/>
    </location>
</feature>
<evidence type="ECO:0000313" key="3">
    <source>
        <dbReference type="EMBL" id="GAA1511735.1"/>
    </source>
</evidence>
<organism evidence="3 4">
    <name type="scientific">Nocardioides humi</name>
    <dbReference type="NCBI Taxonomy" id="449461"/>
    <lineage>
        <taxon>Bacteria</taxon>
        <taxon>Bacillati</taxon>
        <taxon>Actinomycetota</taxon>
        <taxon>Actinomycetes</taxon>
        <taxon>Propionibacteriales</taxon>
        <taxon>Nocardioidaceae</taxon>
        <taxon>Nocardioides</taxon>
    </lineage>
</organism>
<dbReference type="Gene3D" id="3.40.50.1820">
    <property type="entry name" value="alpha/beta hydrolase"/>
    <property type="match status" value="1"/>
</dbReference>
<dbReference type="PANTHER" id="PTHR43798">
    <property type="entry name" value="MONOACYLGLYCEROL LIPASE"/>
    <property type="match status" value="1"/>
</dbReference>
<sequence length="269" mass="29494">MNSTTHLVRGQDLSLQVTEVGQGEPIVWLHGSGPGATGMSNFGGNLPAFDGYRHLVFDLPRYGGSDRVTIDEPLVPFAARNVVAVLEAMAVERFHVVGNSFGGSVGIKIAADHPDRVRRLVVNAGGARPQDASGRSPGLALLWGYMEKQQPTRDDMAEFIDAMVVDKSLVTDRLVDERYEASLRTHPELETLPPVFGDLLPDLPRVEAPTLLLWGREDVFLPIERALVNVRGIPNAELRVIPGCGHWVQVEAREYFDAAVRRFLDEAAP</sequence>
<dbReference type="PRINTS" id="PR00111">
    <property type="entry name" value="ABHYDROLASE"/>
</dbReference>
<dbReference type="InterPro" id="IPR029058">
    <property type="entry name" value="AB_hydrolase_fold"/>
</dbReference>
<dbReference type="PANTHER" id="PTHR43798:SF31">
    <property type="entry name" value="AB HYDROLASE SUPERFAMILY PROTEIN YCLE"/>
    <property type="match status" value="1"/>
</dbReference>
<dbReference type="GO" id="GO:0016787">
    <property type="term" value="F:hydrolase activity"/>
    <property type="evidence" value="ECO:0007669"/>
    <property type="project" value="UniProtKB-KW"/>
</dbReference>
<dbReference type="Pfam" id="PF12697">
    <property type="entry name" value="Abhydrolase_6"/>
    <property type="match status" value="1"/>
</dbReference>
<dbReference type="RefSeq" id="WP_181410688.1">
    <property type="nucleotide sequence ID" value="NZ_BAAAOR010000012.1"/>
</dbReference>
<accession>A0ABN2A5V9</accession>
<reference evidence="3 4" key="1">
    <citation type="journal article" date="2019" name="Int. J. Syst. Evol. Microbiol.">
        <title>The Global Catalogue of Microorganisms (GCM) 10K type strain sequencing project: providing services to taxonomists for standard genome sequencing and annotation.</title>
        <authorList>
            <consortium name="The Broad Institute Genomics Platform"/>
            <consortium name="The Broad Institute Genome Sequencing Center for Infectious Disease"/>
            <person name="Wu L."/>
            <person name="Ma J."/>
        </authorList>
    </citation>
    <scope>NUCLEOTIDE SEQUENCE [LARGE SCALE GENOMIC DNA]</scope>
    <source>
        <strain evidence="3 4">JCM 14942</strain>
    </source>
</reference>
<proteinExistence type="predicted"/>
<dbReference type="SUPFAM" id="SSF53474">
    <property type="entry name" value="alpha/beta-Hydrolases"/>
    <property type="match status" value="1"/>
</dbReference>
<comment type="caution">
    <text evidence="3">The sequence shown here is derived from an EMBL/GenBank/DDBJ whole genome shotgun (WGS) entry which is preliminary data.</text>
</comment>
<dbReference type="InterPro" id="IPR000073">
    <property type="entry name" value="AB_hydrolase_1"/>
</dbReference>
<dbReference type="Proteomes" id="UP001500842">
    <property type="component" value="Unassembled WGS sequence"/>
</dbReference>
<evidence type="ECO:0000313" key="4">
    <source>
        <dbReference type="Proteomes" id="UP001500842"/>
    </source>
</evidence>